<feature type="binding site" evidence="4">
    <location>
        <begin position="66"/>
        <end position="69"/>
    </location>
    <ligand>
        <name>GTP</name>
        <dbReference type="ChEBI" id="CHEBI:37565"/>
    </ligand>
</feature>
<keyword evidence="2 4" id="KW-0067">ATP-binding</keyword>
<protein>
    <submittedName>
        <fullName evidence="7">RNase adapter RapZ</fullName>
    </submittedName>
</protein>
<feature type="domain" description="RapZ C-terminal" evidence="6">
    <location>
        <begin position="171"/>
        <end position="291"/>
    </location>
</feature>
<evidence type="ECO:0000256" key="4">
    <source>
        <dbReference type="HAMAP-Rule" id="MF_00636"/>
    </source>
</evidence>
<keyword evidence="3 4" id="KW-0342">GTP-binding</keyword>
<dbReference type="InterPro" id="IPR053931">
    <property type="entry name" value="RapZ_C"/>
</dbReference>
<evidence type="ECO:0000313" key="7">
    <source>
        <dbReference type="EMBL" id="MSU88129.1"/>
    </source>
</evidence>
<dbReference type="Pfam" id="PF03668">
    <property type="entry name" value="RapZ-like_N"/>
    <property type="match status" value="1"/>
</dbReference>
<dbReference type="Pfam" id="PF22740">
    <property type="entry name" value="PapZ_C"/>
    <property type="match status" value="1"/>
</dbReference>
<dbReference type="InterPro" id="IPR005337">
    <property type="entry name" value="RapZ-like"/>
</dbReference>
<dbReference type="NCBIfam" id="NF003828">
    <property type="entry name" value="PRK05416.1"/>
    <property type="match status" value="1"/>
</dbReference>
<dbReference type="Proteomes" id="UP000474957">
    <property type="component" value="Unassembled WGS sequence"/>
</dbReference>
<dbReference type="HAMAP" id="MF_00636">
    <property type="entry name" value="RapZ_like"/>
    <property type="match status" value="1"/>
</dbReference>
<reference evidence="7 8" key="1">
    <citation type="submission" date="2019-10" db="EMBL/GenBank/DDBJ databases">
        <title>Cognatihalovulum marinum gen. nov. sp. nov., a new member of the family Rhodobacteraceae isolated from deep seawater of the Northwest Indian Ocean.</title>
        <authorList>
            <person name="Ruan C."/>
            <person name="Wang J."/>
            <person name="Zheng X."/>
            <person name="Song L."/>
            <person name="Zhu Y."/>
            <person name="Huang Y."/>
            <person name="Lu Z."/>
            <person name="Du W."/>
            <person name="Huang L."/>
            <person name="Dai X."/>
        </authorList>
    </citation>
    <scope>NUCLEOTIDE SEQUENCE [LARGE SCALE GENOMIC DNA]</scope>
    <source>
        <strain evidence="7 8">2CG4</strain>
    </source>
</reference>
<evidence type="ECO:0000313" key="8">
    <source>
        <dbReference type="Proteomes" id="UP000474957"/>
    </source>
</evidence>
<accession>A0A6L5YW32</accession>
<keyword evidence="1 4" id="KW-0547">Nucleotide-binding</keyword>
<dbReference type="GO" id="GO:0005524">
    <property type="term" value="F:ATP binding"/>
    <property type="evidence" value="ECO:0007669"/>
    <property type="project" value="UniProtKB-UniRule"/>
</dbReference>
<organism evidence="7 8">
    <name type="scientific">Halovulum marinum</name>
    <dbReference type="NCBI Taxonomy" id="2662447"/>
    <lineage>
        <taxon>Bacteria</taxon>
        <taxon>Pseudomonadati</taxon>
        <taxon>Pseudomonadota</taxon>
        <taxon>Alphaproteobacteria</taxon>
        <taxon>Rhodobacterales</taxon>
        <taxon>Paracoccaceae</taxon>
        <taxon>Halovulum</taxon>
    </lineage>
</organism>
<dbReference type="PIRSF" id="PIRSF005052">
    <property type="entry name" value="P-loopkin"/>
    <property type="match status" value="1"/>
</dbReference>
<feature type="domain" description="RapZ-like N-terminal" evidence="5">
    <location>
        <begin position="13"/>
        <end position="163"/>
    </location>
</feature>
<dbReference type="InterPro" id="IPR027417">
    <property type="entry name" value="P-loop_NTPase"/>
</dbReference>
<comment type="caution">
    <text evidence="7">The sequence shown here is derived from an EMBL/GenBank/DDBJ whole genome shotgun (WGS) entry which is preliminary data.</text>
</comment>
<evidence type="ECO:0000256" key="1">
    <source>
        <dbReference type="ARBA" id="ARBA00022741"/>
    </source>
</evidence>
<dbReference type="GO" id="GO:0005525">
    <property type="term" value="F:GTP binding"/>
    <property type="evidence" value="ECO:0007669"/>
    <property type="project" value="UniProtKB-UniRule"/>
</dbReference>
<evidence type="ECO:0000256" key="2">
    <source>
        <dbReference type="ARBA" id="ARBA00022840"/>
    </source>
</evidence>
<evidence type="ECO:0000259" key="6">
    <source>
        <dbReference type="Pfam" id="PF22740"/>
    </source>
</evidence>
<evidence type="ECO:0000259" key="5">
    <source>
        <dbReference type="Pfam" id="PF03668"/>
    </source>
</evidence>
<dbReference type="AlphaFoldDB" id="A0A6L5YW32"/>
<evidence type="ECO:0000256" key="3">
    <source>
        <dbReference type="ARBA" id="ARBA00023134"/>
    </source>
</evidence>
<dbReference type="RefSeq" id="WP_154443906.1">
    <property type="nucleotide sequence ID" value="NZ_WIND01000001.1"/>
</dbReference>
<dbReference type="PANTHER" id="PTHR30448:SF0">
    <property type="entry name" value="RNASE ADAPTER PROTEIN RAPZ"/>
    <property type="match status" value="1"/>
</dbReference>
<proteinExistence type="inferred from homology"/>
<dbReference type="PANTHER" id="PTHR30448">
    <property type="entry name" value="RNASE ADAPTER PROTEIN RAPZ"/>
    <property type="match status" value="1"/>
</dbReference>
<gene>
    <name evidence="7" type="primary">rapZ</name>
    <name evidence="7" type="ORF">GE300_00690</name>
</gene>
<keyword evidence="8" id="KW-1185">Reference proteome</keyword>
<dbReference type="InterPro" id="IPR053930">
    <property type="entry name" value="RapZ-like_N"/>
</dbReference>
<name>A0A6L5YW32_9RHOB</name>
<sequence>MRIAIDPSATLQDVAIVTGPSGAGRSTAINALEDLGFEAIDNLPMSLLERLFAGGAHERPLAVGIDARTRGFSADSLMAAVEALTEMPQLNVSLVYVDCDTDTLLRRFSETRRRHPLAPNETPLVGIERERGLLGGLRERADILVDTSQMPPHELRAELWRWFGRGSSAEMAVSVQSFSFKRGTPRGADMVLDCRFLRNPHWKTDLRPLTGSDPAVADHVVGDPLYQAFHDKTLSMLELLLPAYKAEGKSYFTLALGCTGGRHRSVCVAERLSNGLANAGWQVSIRHRELERTVGGRALKDVVEL</sequence>
<dbReference type="SUPFAM" id="SSF52540">
    <property type="entry name" value="P-loop containing nucleoside triphosphate hydrolases"/>
    <property type="match status" value="1"/>
</dbReference>
<feature type="binding site" evidence="4">
    <location>
        <begin position="19"/>
        <end position="26"/>
    </location>
    <ligand>
        <name>ATP</name>
        <dbReference type="ChEBI" id="CHEBI:30616"/>
    </ligand>
</feature>
<dbReference type="EMBL" id="WIND01000001">
    <property type="protein sequence ID" value="MSU88129.1"/>
    <property type="molecule type" value="Genomic_DNA"/>
</dbReference>